<keyword evidence="3" id="KW-0805">Transcription regulation</keyword>
<dbReference type="InterPro" id="IPR036388">
    <property type="entry name" value="WH-like_DNA-bd_sf"/>
</dbReference>
<dbReference type="EMBL" id="JAMBPX010000009">
    <property type="protein sequence ID" value="MDG0860187.1"/>
    <property type="molecule type" value="Genomic_DNA"/>
</dbReference>
<dbReference type="PROSITE" id="PS51099">
    <property type="entry name" value="PTS_EIIB_TYPE_2"/>
    <property type="match status" value="1"/>
</dbReference>
<evidence type="ECO:0000259" key="7">
    <source>
        <dbReference type="PROSITE" id="PS51099"/>
    </source>
</evidence>
<dbReference type="PANTHER" id="PTHR30185:SF12">
    <property type="entry name" value="TRANSCRIPTIONAL REGULATOR MANR"/>
    <property type="match status" value="1"/>
</dbReference>
<evidence type="ECO:0000256" key="4">
    <source>
        <dbReference type="ARBA" id="ARBA00023159"/>
    </source>
</evidence>
<feature type="domain" description="PRD" evidence="8">
    <location>
        <begin position="276"/>
        <end position="383"/>
    </location>
</feature>
<dbReference type="InterPro" id="IPR002178">
    <property type="entry name" value="PTS_EIIA_type-2_dom"/>
</dbReference>
<evidence type="ECO:0000256" key="5">
    <source>
        <dbReference type="ARBA" id="ARBA00023163"/>
    </source>
</evidence>
<sequence length="623" mass="72320">MQERHAKLIRLILNNSNDYLSANEIANYLNVSNRTRTVRSDIKYINNELVEELIVSVKGRGYKMNHTLYSTEQLAEIVTAFTNKESEILLKLGYQLLMHQQPLTIDQLENDFNLTKSEVNDYLNRIQSWCTSFDINVNITKKKGITVNGNEMNIRNAILHLNQLSTKDQTVEQFILNEIPEAHIQIIFQIIKSILSDYQIQTPNIRIRQLLIHLIIIFKRNNDDDVSWVVDEESQAIAQHCIDEINHKLAYGLSDETAKLFSFFISYYFNKYDLGLEKVFVKSYIDRMIYQMEQNVGVNFTKDKELRDNVYSHFSRTYLRIAKNVYINNPLTEDIKKYYPFVFNSLYETVNHLSKDAKINLVEDEIAFLALHFQSSIDRNEKNRFNIVITCYYGLGISSLLEAKIANLDDRIYVIDTLKLENVTQYDFSGVDALITTHFIDQSQVPETLQVMEVSPLFSKEDAKKIQSFIHHKQNPVLNHDELAAIQFDVHSDKQELIEASYVFEQAQIILGDNYSVTEKFIQSALEREKFSSTFIGNGISIPHGDPEKVLKSHVVIFKNMHGFSWKQNRAKLVFFLAIAEQDIPAMKKIIHTIANFTESDVDQLLVLEDQILKDKVIQLVKE</sequence>
<evidence type="ECO:0000256" key="2">
    <source>
        <dbReference type="ARBA" id="ARBA00022737"/>
    </source>
</evidence>
<dbReference type="Pfam" id="PF08279">
    <property type="entry name" value="HTH_11"/>
    <property type="match status" value="1"/>
</dbReference>
<dbReference type="AlphaFoldDB" id="A0A9X4R1R1"/>
<dbReference type="Proteomes" id="UP001152302">
    <property type="component" value="Unassembled WGS sequence"/>
</dbReference>
<dbReference type="InterPro" id="IPR050661">
    <property type="entry name" value="BglG_antiterminators"/>
</dbReference>
<dbReference type="Pfam" id="PF05043">
    <property type="entry name" value="Mga"/>
    <property type="match status" value="1"/>
</dbReference>
<dbReference type="InterPro" id="IPR013196">
    <property type="entry name" value="HTH_11"/>
</dbReference>
<keyword evidence="4" id="KW-0010">Activator</keyword>
<dbReference type="Pfam" id="PF00874">
    <property type="entry name" value="PRD"/>
    <property type="match status" value="1"/>
</dbReference>
<dbReference type="RefSeq" id="WP_277582006.1">
    <property type="nucleotide sequence ID" value="NZ_JAMBPV010000008.1"/>
</dbReference>
<evidence type="ECO:0000259" key="8">
    <source>
        <dbReference type="PROSITE" id="PS51372"/>
    </source>
</evidence>
<organism evidence="9 10">
    <name type="scientific">Staphylococcus equorum</name>
    <dbReference type="NCBI Taxonomy" id="246432"/>
    <lineage>
        <taxon>Bacteria</taxon>
        <taxon>Bacillati</taxon>
        <taxon>Bacillota</taxon>
        <taxon>Bacilli</taxon>
        <taxon>Bacillales</taxon>
        <taxon>Staphylococcaceae</taxon>
        <taxon>Staphylococcus</taxon>
    </lineage>
</organism>
<dbReference type="GO" id="GO:0006355">
    <property type="term" value="P:regulation of DNA-templated transcription"/>
    <property type="evidence" value="ECO:0007669"/>
    <property type="project" value="InterPro"/>
</dbReference>
<dbReference type="InterPro" id="IPR011608">
    <property type="entry name" value="PRD"/>
</dbReference>
<dbReference type="CDD" id="cd05568">
    <property type="entry name" value="PTS_IIB_bgl_like"/>
    <property type="match status" value="1"/>
</dbReference>
<name>A0A9X4R1R1_9STAP</name>
<evidence type="ECO:0000256" key="1">
    <source>
        <dbReference type="ARBA" id="ARBA00011798"/>
    </source>
</evidence>
<dbReference type="PANTHER" id="PTHR30185">
    <property type="entry name" value="CRYPTIC BETA-GLUCOSIDE BGL OPERON ANTITERMINATOR"/>
    <property type="match status" value="1"/>
</dbReference>
<dbReference type="SUPFAM" id="SSF63520">
    <property type="entry name" value="PTS-regulatory domain, PRD"/>
    <property type="match status" value="2"/>
</dbReference>
<dbReference type="InterPro" id="IPR013011">
    <property type="entry name" value="PTS_EIIB_2"/>
</dbReference>
<dbReference type="SUPFAM" id="SSF55804">
    <property type="entry name" value="Phoshotransferase/anion transport protein"/>
    <property type="match status" value="1"/>
</dbReference>
<comment type="subunit">
    <text evidence="1">Homodimer or homotrimer. Seems to be a monomer when not phosphorylated.</text>
</comment>
<proteinExistence type="predicted"/>
<keyword evidence="5" id="KW-0804">Transcription</keyword>
<dbReference type="GO" id="GO:0008982">
    <property type="term" value="F:protein-N(PI)-phosphohistidine-sugar phosphotransferase activity"/>
    <property type="evidence" value="ECO:0007669"/>
    <property type="project" value="InterPro"/>
</dbReference>
<evidence type="ECO:0000313" key="9">
    <source>
        <dbReference type="EMBL" id="MDG0860187.1"/>
    </source>
</evidence>
<dbReference type="PROSITE" id="PS51372">
    <property type="entry name" value="PRD_2"/>
    <property type="match status" value="1"/>
</dbReference>
<comment type="caution">
    <text evidence="9">The sequence shown here is derived from an EMBL/GenBank/DDBJ whole genome shotgun (WGS) entry which is preliminary data.</text>
</comment>
<dbReference type="InterPro" id="IPR016152">
    <property type="entry name" value="PTrfase/Anion_transptr"/>
</dbReference>
<reference evidence="9" key="1">
    <citation type="submission" date="2022-05" db="EMBL/GenBank/DDBJ databases">
        <title>Comparative genomics of Staphylococcus equorum isolates.</title>
        <authorList>
            <person name="Luelf R.H."/>
        </authorList>
    </citation>
    <scope>NUCLEOTIDE SEQUENCE</scope>
    <source>
        <strain evidence="9">TMW 2.2343</strain>
    </source>
</reference>
<evidence type="ECO:0000259" key="6">
    <source>
        <dbReference type="PROSITE" id="PS51094"/>
    </source>
</evidence>
<gene>
    <name evidence="9" type="ORF">M4L21_12675</name>
</gene>
<dbReference type="GO" id="GO:0009401">
    <property type="term" value="P:phosphoenolpyruvate-dependent sugar phosphotransferase system"/>
    <property type="evidence" value="ECO:0007669"/>
    <property type="project" value="InterPro"/>
</dbReference>
<dbReference type="InterPro" id="IPR007737">
    <property type="entry name" value="Mga_HTH"/>
</dbReference>
<accession>A0A9X4R1R1</accession>
<keyword evidence="2" id="KW-0677">Repeat</keyword>
<feature type="domain" description="PTS EIIA type-2" evidence="6">
    <location>
        <begin position="484"/>
        <end position="623"/>
    </location>
</feature>
<evidence type="ECO:0000313" key="10">
    <source>
        <dbReference type="Proteomes" id="UP001152302"/>
    </source>
</evidence>
<dbReference type="Gene3D" id="3.40.930.10">
    <property type="entry name" value="Mannitol-specific EII, Chain A"/>
    <property type="match status" value="1"/>
</dbReference>
<evidence type="ECO:0000256" key="3">
    <source>
        <dbReference type="ARBA" id="ARBA00023015"/>
    </source>
</evidence>
<feature type="domain" description="PTS EIIB type-2" evidence="7">
    <location>
        <begin position="385"/>
        <end position="478"/>
    </location>
</feature>
<dbReference type="Gene3D" id="1.10.10.10">
    <property type="entry name" value="Winged helix-like DNA-binding domain superfamily/Winged helix DNA-binding domain"/>
    <property type="match status" value="1"/>
</dbReference>
<protein>
    <submittedName>
        <fullName evidence="9">BglG family transcription antiterminator</fullName>
    </submittedName>
</protein>
<dbReference type="PROSITE" id="PS51094">
    <property type="entry name" value="PTS_EIIA_TYPE_2"/>
    <property type="match status" value="1"/>
</dbReference>
<dbReference type="Pfam" id="PF00359">
    <property type="entry name" value="PTS_EIIA_2"/>
    <property type="match status" value="1"/>
</dbReference>
<dbReference type="InterPro" id="IPR036634">
    <property type="entry name" value="PRD_sf"/>
</dbReference>
<dbReference type="Gene3D" id="1.10.1790.10">
    <property type="entry name" value="PRD domain"/>
    <property type="match status" value="1"/>
</dbReference>